<keyword evidence="1" id="KW-1133">Transmembrane helix</keyword>
<dbReference type="EMBL" id="UFSM01000001">
    <property type="protein sequence ID" value="SUU88191.1"/>
    <property type="molecule type" value="Genomic_DNA"/>
</dbReference>
<keyword evidence="1" id="KW-0812">Transmembrane</keyword>
<dbReference type="Proteomes" id="UP000254701">
    <property type="component" value="Unassembled WGS sequence"/>
</dbReference>
<feature type="transmembrane region" description="Helical" evidence="1">
    <location>
        <begin position="97"/>
        <end position="113"/>
    </location>
</feature>
<protein>
    <recommendedName>
        <fullName evidence="4">Phage holin family protein</fullName>
    </recommendedName>
</protein>
<accession>A0A380WH21</accession>
<evidence type="ECO:0000313" key="2">
    <source>
        <dbReference type="EMBL" id="SUU88191.1"/>
    </source>
</evidence>
<keyword evidence="1" id="KW-0472">Membrane</keyword>
<feature type="transmembrane region" description="Helical" evidence="1">
    <location>
        <begin position="26"/>
        <end position="51"/>
    </location>
</feature>
<feature type="transmembrane region" description="Helical" evidence="1">
    <location>
        <begin position="57"/>
        <end position="77"/>
    </location>
</feature>
<organism evidence="2 3">
    <name type="scientific">Aminobacter aminovorans</name>
    <name type="common">Chelatobacter heintzii</name>
    <dbReference type="NCBI Taxonomy" id="83263"/>
    <lineage>
        <taxon>Bacteria</taxon>
        <taxon>Pseudomonadati</taxon>
        <taxon>Pseudomonadota</taxon>
        <taxon>Alphaproteobacteria</taxon>
        <taxon>Hyphomicrobiales</taxon>
        <taxon>Phyllobacteriaceae</taxon>
        <taxon>Aminobacter</taxon>
    </lineage>
</organism>
<gene>
    <name evidence="2" type="ORF">NCTC10684_01399</name>
</gene>
<sequence length="150" mass="15529">MLASLIASFATGETTLALKRTRRAAAAYLAAAITGLCGVGFLVGAGFIWTAEKYGHLEAAIGFGLGFLLVAGLILLVHRLMASTRAREDERRRRADIAALGTTAAMAVLPTLLRSKGGIGALLGPVVALAAYAIYRENRKPDGSDSAAGE</sequence>
<proteinExistence type="predicted"/>
<reference evidence="2 3" key="1">
    <citation type="submission" date="2018-06" db="EMBL/GenBank/DDBJ databases">
        <authorList>
            <consortium name="Pathogen Informatics"/>
            <person name="Doyle S."/>
        </authorList>
    </citation>
    <scope>NUCLEOTIDE SEQUENCE [LARGE SCALE GENOMIC DNA]</scope>
    <source>
        <strain evidence="2 3">NCTC10684</strain>
    </source>
</reference>
<feature type="transmembrane region" description="Helical" evidence="1">
    <location>
        <begin position="119"/>
        <end position="135"/>
    </location>
</feature>
<dbReference type="RefSeq" id="WP_115730564.1">
    <property type="nucleotide sequence ID" value="NZ_BAAAVY010000010.1"/>
</dbReference>
<evidence type="ECO:0000313" key="3">
    <source>
        <dbReference type="Proteomes" id="UP000254701"/>
    </source>
</evidence>
<evidence type="ECO:0000256" key="1">
    <source>
        <dbReference type="SAM" id="Phobius"/>
    </source>
</evidence>
<name>A0A380WH21_AMIAI</name>
<evidence type="ECO:0008006" key="4">
    <source>
        <dbReference type="Google" id="ProtNLM"/>
    </source>
</evidence>
<dbReference type="AlphaFoldDB" id="A0A380WH21"/>